<sequence length="210" mass="22417">MNNKNFLKTLLKNKLVAIVRLQQQDQVARVLENMVLGGVQVLEITSNTPGFAEEIKIARNKYPKILIGAGTITSTDLALKAIKAGGQFIVTPSTDTEIVRLAHHYDIPVLMGATTPTEINIAVEAGADIVKLFPAAPLGLDYFKAIKAPFNQVPFFAVGGIGKDNLKDWLNAGAAGVGIGSSLAKPTGNTGEQQNNIAEVKEIVDRIKNS</sequence>
<dbReference type="InterPro" id="IPR013785">
    <property type="entry name" value="Aldolase_TIM"/>
</dbReference>
<dbReference type="GO" id="GO:0016829">
    <property type="term" value="F:lyase activity"/>
    <property type="evidence" value="ECO:0007669"/>
    <property type="project" value="UniProtKB-KW"/>
</dbReference>
<comment type="caution">
    <text evidence="6">The sequence shown here is derived from an EMBL/GenBank/DDBJ whole genome shotgun (WGS) entry which is preliminary data.</text>
</comment>
<keyword evidence="5" id="KW-0119">Carbohydrate metabolism</keyword>
<dbReference type="NCBIfam" id="TIGR01182">
    <property type="entry name" value="eda"/>
    <property type="match status" value="1"/>
</dbReference>
<accession>A0AAE3EUB3</accession>
<name>A0AAE3EUB3_9FLAO</name>
<evidence type="ECO:0000313" key="7">
    <source>
        <dbReference type="Proteomes" id="UP001200642"/>
    </source>
</evidence>
<evidence type="ECO:0000256" key="1">
    <source>
        <dbReference type="ARBA" id="ARBA00004761"/>
    </source>
</evidence>
<dbReference type="EMBL" id="JAIRBC010000008">
    <property type="protein sequence ID" value="MCG2460488.1"/>
    <property type="molecule type" value="Genomic_DNA"/>
</dbReference>
<proteinExistence type="inferred from homology"/>
<keyword evidence="4" id="KW-0456">Lyase</keyword>
<dbReference type="PANTHER" id="PTHR30246">
    <property type="entry name" value="2-KETO-3-DEOXY-6-PHOSPHOGLUCONATE ALDOLASE"/>
    <property type="match status" value="1"/>
</dbReference>
<dbReference type="Proteomes" id="UP001200642">
    <property type="component" value="Unassembled WGS sequence"/>
</dbReference>
<comment type="pathway">
    <text evidence="1">Carbohydrate acid metabolism.</text>
</comment>
<evidence type="ECO:0000256" key="5">
    <source>
        <dbReference type="ARBA" id="ARBA00023277"/>
    </source>
</evidence>
<organism evidence="6 7">
    <name type="scientific">Cerina litoralis</name>
    <dbReference type="NCBI Taxonomy" id="2874477"/>
    <lineage>
        <taxon>Bacteria</taxon>
        <taxon>Pseudomonadati</taxon>
        <taxon>Bacteroidota</taxon>
        <taxon>Flavobacteriia</taxon>
        <taxon>Flavobacteriales</taxon>
        <taxon>Flavobacteriaceae</taxon>
        <taxon>Cerina</taxon>
    </lineage>
</organism>
<keyword evidence="7" id="KW-1185">Reference proteome</keyword>
<reference evidence="6" key="1">
    <citation type="submission" date="2023-02" db="EMBL/GenBank/DDBJ databases">
        <title>Genome of Flavobacteriaceae gen. nov. sp. strain F89.</title>
        <authorList>
            <person name="Wang Y."/>
        </authorList>
    </citation>
    <scope>NUCLEOTIDE SEQUENCE</scope>
    <source>
        <strain evidence="6">F89</strain>
    </source>
</reference>
<evidence type="ECO:0000256" key="4">
    <source>
        <dbReference type="ARBA" id="ARBA00023239"/>
    </source>
</evidence>
<evidence type="ECO:0000256" key="3">
    <source>
        <dbReference type="ARBA" id="ARBA00011233"/>
    </source>
</evidence>
<evidence type="ECO:0000313" key="6">
    <source>
        <dbReference type="EMBL" id="MCG2460488.1"/>
    </source>
</evidence>
<comment type="similarity">
    <text evidence="2">Belongs to the KHG/KDPG aldolase family.</text>
</comment>
<dbReference type="Pfam" id="PF01081">
    <property type="entry name" value="Aldolase"/>
    <property type="match status" value="1"/>
</dbReference>
<dbReference type="SUPFAM" id="SSF51569">
    <property type="entry name" value="Aldolase"/>
    <property type="match status" value="1"/>
</dbReference>
<dbReference type="CDD" id="cd00452">
    <property type="entry name" value="KDPG_aldolase"/>
    <property type="match status" value="1"/>
</dbReference>
<dbReference type="AlphaFoldDB" id="A0AAE3EUB3"/>
<dbReference type="InterPro" id="IPR000887">
    <property type="entry name" value="Aldlse_KDPG_KHG"/>
</dbReference>
<protein>
    <submittedName>
        <fullName evidence="6">Bifunctional 4-hydroxy-2-oxoglutarate aldolase/2-dehydro-3-deoxy-phosphogluconate aldolase</fullName>
    </submittedName>
</protein>
<dbReference type="PANTHER" id="PTHR30246:SF1">
    <property type="entry name" value="2-DEHYDRO-3-DEOXY-6-PHOSPHOGALACTONATE ALDOLASE-RELATED"/>
    <property type="match status" value="1"/>
</dbReference>
<evidence type="ECO:0000256" key="2">
    <source>
        <dbReference type="ARBA" id="ARBA00006906"/>
    </source>
</evidence>
<dbReference type="InterPro" id="IPR031338">
    <property type="entry name" value="KDPG/KHG_AS_2"/>
</dbReference>
<gene>
    <name evidence="6" type="ORF">K8352_06995</name>
</gene>
<dbReference type="RefSeq" id="WP_317901632.1">
    <property type="nucleotide sequence ID" value="NZ_JAIRBC010000008.1"/>
</dbReference>
<comment type="subunit">
    <text evidence="3">Homotrimer.</text>
</comment>
<dbReference type="Gene3D" id="3.20.20.70">
    <property type="entry name" value="Aldolase class I"/>
    <property type="match status" value="1"/>
</dbReference>
<dbReference type="PROSITE" id="PS00160">
    <property type="entry name" value="ALDOLASE_KDPG_KHG_2"/>
    <property type="match status" value="1"/>
</dbReference>